<evidence type="ECO:0000313" key="1">
    <source>
        <dbReference type="EMBL" id="QDU86805.1"/>
    </source>
</evidence>
<keyword evidence="2" id="KW-1185">Reference proteome</keyword>
<sequence length="280" mass="29685">MLAAVALAATGCHGSRWARTDPDYARKYPDHSDRPVQMAKQAVDARYVAGKEGVYTNVLGPIDTGAVGVSFGKFEYGPMPWYEGHYGLAGLIDTTSESISIGIEGGLRLQSPTRLAPFVGVGGYAGFTPTTLFSSNDDDRYSSPFMDEPDEPTENADLVFAALPEAGVHFWLTPHVRLTGSATYIASVSTGGGSGDAFGWNCGLSFLTSRKVPRHPYCGDSVAIAPAPALTQEEDDLWPSEPLPWTVGETPLADPSGAAAPEVLEAYRNLRIDAGGAVVR</sequence>
<dbReference type="KEGG" id="pnd:Pla175_01570"/>
<dbReference type="EMBL" id="CP036291">
    <property type="protein sequence ID" value="QDU86805.1"/>
    <property type="molecule type" value="Genomic_DNA"/>
</dbReference>
<evidence type="ECO:0000313" key="2">
    <source>
        <dbReference type="Proteomes" id="UP000317429"/>
    </source>
</evidence>
<gene>
    <name evidence="1" type="ORF">Pla175_01570</name>
</gene>
<accession>A0A518D5Q6</accession>
<organism evidence="1 2">
    <name type="scientific">Pirellulimonas nuda</name>
    <dbReference type="NCBI Taxonomy" id="2528009"/>
    <lineage>
        <taxon>Bacteria</taxon>
        <taxon>Pseudomonadati</taxon>
        <taxon>Planctomycetota</taxon>
        <taxon>Planctomycetia</taxon>
        <taxon>Pirellulales</taxon>
        <taxon>Lacipirellulaceae</taxon>
        <taxon>Pirellulimonas</taxon>
    </lineage>
</organism>
<reference evidence="1 2" key="1">
    <citation type="submission" date="2019-02" db="EMBL/GenBank/DDBJ databases">
        <title>Deep-cultivation of Planctomycetes and their phenomic and genomic characterization uncovers novel biology.</title>
        <authorList>
            <person name="Wiegand S."/>
            <person name="Jogler M."/>
            <person name="Boedeker C."/>
            <person name="Pinto D."/>
            <person name="Vollmers J."/>
            <person name="Rivas-Marin E."/>
            <person name="Kohn T."/>
            <person name="Peeters S.H."/>
            <person name="Heuer A."/>
            <person name="Rast P."/>
            <person name="Oberbeckmann S."/>
            <person name="Bunk B."/>
            <person name="Jeske O."/>
            <person name="Meyerdierks A."/>
            <person name="Storesund J.E."/>
            <person name="Kallscheuer N."/>
            <person name="Luecker S."/>
            <person name="Lage O.M."/>
            <person name="Pohl T."/>
            <person name="Merkel B.J."/>
            <person name="Hornburger P."/>
            <person name="Mueller R.-W."/>
            <person name="Bruemmer F."/>
            <person name="Labrenz M."/>
            <person name="Spormann A.M."/>
            <person name="Op den Camp H."/>
            <person name="Overmann J."/>
            <person name="Amann R."/>
            <person name="Jetten M.S.M."/>
            <person name="Mascher T."/>
            <person name="Medema M.H."/>
            <person name="Devos D.P."/>
            <person name="Kaster A.-K."/>
            <person name="Ovreas L."/>
            <person name="Rohde M."/>
            <person name="Galperin M.Y."/>
            <person name="Jogler C."/>
        </authorList>
    </citation>
    <scope>NUCLEOTIDE SEQUENCE [LARGE SCALE GENOMIC DNA]</scope>
    <source>
        <strain evidence="1 2">Pla175</strain>
    </source>
</reference>
<protein>
    <submittedName>
        <fullName evidence="1">Uncharacterized protein</fullName>
    </submittedName>
</protein>
<proteinExistence type="predicted"/>
<dbReference type="AlphaFoldDB" id="A0A518D5Q6"/>
<name>A0A518D5Q6_9BACT</name>
<dbReference type="Proteomes" id="UP000317429">
    <property type="component" value="Chromosome"/>
</dbReference>